<proteinExistence type="predicted"/>
<reference evidence="3 5" key="1">
    <citation type="journal article" date="2014" name="Genome Announc.">
        <title>Complete Genome Sequence of a Virulent Strain, Streptococcus iniae ISET0901, Isolated from Diseased Tilapia.</title>
        <authorList>
            <person name="Pridgeon J.W."/>
            <person name="Zhang D."/>
            <person name="Zhang L."/>
        </authorList>
    </citation>
    <scope>NUCLEOTIDE SEQUENCE [LARGE SCALE GENOMIC DNA]</scope>
    <source>
        <strain evidence="3 5">ISET0901</strain>
    </source>
</reference>
<keyword evidence="1" id="KW-0175">Coiled coil</keyword>
<evidence type="ECO:0000313" key="4">
    <source>
        <dbReference type="EMBL" id="RLU56331.1"/>
    </source>
</evidence>
<dbReference type="EMBL" id="CP007586">
    <property type="protein sequence ID" value="AHY16093.1"/>
    <property type="molecule type" value="Genomic_DNA"/>
</dbReference>
<feature type="signal peptide" evidence="2">
    <location>
        <begin position="1"/>
        <end position="27"/>
    </location>
</feature>
<accession>A0A3L8GHC6</accession>
<dbReference type="Proteomes" id="UP000269148">
    <property type="component" value="Unassembled WGS sequence"/>
</dbReference>
<sequence length="157" mass="18062">MKKVILASAAALMMGTTLLGTVGTVEAYQWNRGSLSSTERSLNQFKRDNIDRVKQYSITDKNKSRYEKSINNFSDYSTIRTVVAEAKREESAAQGVDAKYKELEQLLEEGKNKGRIGTRLYKRLHFDLTGIPYAQGINKERALDNLKKEINKYYRRR</sequence>
<dbReference type="GeneID" id="35766069"/>
<evidence type="ECO:0000256" key="1">
    <source>
        <dbReference type="SAM" id="Coils"/>
    </source>
</evidence>
<dbReference type="STRING" id="1346.BMF34_06495"/>
<evidence type="ECO:0000313" key="6">
    <source>
        <dbReference type="Proteomes" id="UP000269148"/>
    </source>
</evidence>
<name>A0A3L8GHC6_STRIN</name>
<dbReference type="KEGG" id="siz:SI82_06590"/>
<reference evidence="4 6" key="2">
    <citation type="submission" date="2018-06" db="EMBL/GenBank/DDBJ databases">
        <title>Mutators as drivers of adaptation in pathogenic bacteria and a risk factor for host jumps and vaccine escape.</title>
        <authorList>
            <person name="Barnes A.C."/>
            <person name="Silayeva O."/>
        </authorList>
    </citation>
    <scope>NUCLEOTIDE SEQUENCE [LARGE SCALE GENOMIC DNA]</scope>
    <source>
        <strain evidence="4 6">QMA0445</strain>
    </source>
</reference>
<feature type="coiled-coil region" evidence="1">
    <location>
        <begin position="86"/>
        <end position="113"/>
    </location>
</feature>
<dbReference type="EMBL" id="QLQD01000060">
    <property type="protein sequence ID" value="RLU56331.1"/>
    <property type="molecule type" value="Genomic_DNA"/>
</dbReference>
<evidence type="ECO:0000256" key="2">
    <source>
        <dbReference type="SAM" id="SignalP"/>
    </source>
</evidence>
<keyword evidence="5" id="KW-1185">Reference proteome</keyword>
<evidence type="ECO:0000313" key="3">
    <source>
        <dbReference type="EMBL" id="AHY16093.1"/>
    </source>
</evidence>
<dbReference type="AlphaFoldDB" id="A0A3L8GHC6"/>
<feature type="chain" id="PRO_5018530938" evidence="2">
    <location>
        <begin position="28"/>
        <end position="157"/>
    </location>
</feature>
<dbReference type="KEGG" id="siq:DQ08_06445"/>
<dbReference type="KEGG" id="sio:DW64_06435"/>
<evidence type="ECO:0000313" key="5">
    <source>
        <dbReference type="Proteomes" id="UP000025245"/>
    </source>
</evidence>
<dbReference type="Proteomes" id="UP000025245">
    <property type="component" value="Chromosome"/>
</dbReference>
<dbReference type="RefSeq" id="WP_003101277.1">
    <property type="nucleotide sequence ID" value="NZ_CP010783.1"/>
</dbReference>
<protein>
    <submittedName>
        <fullName evidence="4">Uncharacterized protein</fullName>
    </submittedName>
</protein>
<dbReference type="SMR" id="A0A3L8GHC6"/>
<gene>
    <name evidence="4" type="ORF">DIY07_06680</name>
    <name evidence="3" type="ORF">DQ08_06445</name>
</gene>
<keyword evidence="2" id="KW-0732">Signal</keyword>
<organism evidence="4 6">
    <name type="scientific">Streptococcus iniae</name>
    <name type="common">Streptococcus shiloi</name>
    <dbReference type="NCBI Taxonomy" id="1346"/>
    <lineage>
        <taxon>Bacteria</taxon>
        <taxon>Bacillati</taxon>
        <taxon>Bacillota</taxon>
        <taxon>Bacilli</taxon>
        <taxon>Lactobacillales</taxon>
        <taxon>Streptococcaceae</taxon>
        <taxon>Streptococcus</taxon>
    </lineage>
</organism>